<evidence type="ECO:0000256" key="1">
    <source>
        <dbReference type="SAM" id="MobiDB-lite"/>
    </source>
</evidence>
<dbReference type="EMBL" id="JARBHB010000003">
    <property type="protein sequence ID" value="KAJ8888802.1"/>
    <property type="molecule type" value="Genomic_DNA"/>
</dbReference>
<dbReference type="Proteomes" id="UP001159363">
    <property type="component" value="Chromosome 3"/>
</dbReference>
<accession>A0ABQ9HX12</accession>
<feature type="region of interest" description="Disordered" evidence="1">
    <location>
        <begin position="65"/>
        <end position="95"/>
    </location>
</feature>
<sequence>MEEFVGDVRTSDSAMARCIYGDKCFCVVHMRPTSRDAVSWWAAGLGGGRFMVRIPEPVRVERDKYEGAGEKGDPRENPPTSGNVRHDSHMRKSNSDQPIMNAVKYRVVTGVIWTNMTMVRYYTDANRTGVLAVAPTYGHTKPRGIKKFLLGIPLKRLAYLQIFLLEIPLKELAYLQLFLLGIPVKGLAYLQLILLEIPLKGLAPSDQADAGMVPYLQSMARSFFSALSPITSLSTRPCGSLDNCYVVTVVPLPPHAEISSSLARKRCEVRTLNPGLRSLSSLPLSLFSHSFPSNQSAPSAPPADDFIVHRPLLRLLVYLFFSAKHRYSHLLPAFVFEPRSLECTEGALSVSSSILFRSSSSSAKRALIIKSSHINLRYANKRPFNSFLFHLQRVYSNLQIKEEAR</sequence>
<protein>
    <submittedName>
        <fullName evidence="2">Uncharacterized protein</fullName>
    </submittedName>
</protein>
<keyword evidence="3" id="KW-1185">Reference proteome</keyword>
<evidence type="ECO:0000313" key="3">
    <source>
        <dbReference type="Proteomes" id="UP001159363"/>
    </source>
</evidence>
<proteinExistence type="predicted"/>
<evidence type="ECO:0000313" key="2">
    <source>
        <dbReference type="EMBL" id="KAJ8888802.1"/>
    </source>
</evidence>
<name>A0ABQ9HX12_9NEOP</name>
<reference evidence="2 3" key="1">
    <citation type="submission" date="2023-02" db="EMBL/GenBank/DDBJ databases">
        <title>LHISI_Scaffold_Assembly.</title>
        <authorList>
            <person name="Stuart O.P."/>
            <person name="Cleave R."/>
            <person name="Magrath M.J.L."/>
            <person name="Mikheyev A.S."/>
        </authorList>
    </citation>
    <scope>NUCLEOTIDE SEQUENCE [LARGE SCALE GENOMIC DNA]</scope>
    <source>
        <strain evidence="2">Daus_M_001</strain>
        <tissue evidence="2">Leg muscle</tissue>
    </source>
</reference>
<feature type="compositionally biased region" description="Basic and acidic residues" evidence="1">
    <location>
        <begin position="65"/>
        <end position="76"/>
    </location>
</feature>
<organism evidence="2 3">
    <name type="scientific">Dryococelus australis</name>
    <dbReference type="NCBI Taxonomy" id="614101"/>
    <lineage>
        <taxon>Eukaryota</taxon>
        <taxon>Metazoa</taxon>
        <taxon>Ecdysozoa</taxon>
        <taxon>Arthropoda</taxon>
        <taxon>Hexapoda</taxon>
        <taxon>Insecta</taxon>
        <taxon>Pterygota</taxon>
        <taxon>Neoptera</taxon>
        <taxon>Polyneoptera</taxon>
        <taxon>Phasmatodea</taxon>
        <taxon>Verophasmatodea</taxon>
        <taxon>Anareolatae</taxon>
        <taxon>Phasmatidae</taxon>
        <taxon>Eurycanthinae</taxon>
        <taxon>Dryococelus</taxon>
    </lineage>
</organism>
<comment type="caution">
    <text evidence="2">The sequence shown here is derived from an EMBL/GenBank/DDBJ whole genome shotgun (WGS) entry which is preliminary data.</text>
</comment>
<gene>
    <name evidence="2" type="ORF">PR048_008294</name>
</gene>